<evidence type="ECO:0000313" key="4">
    <source>
        <dbReference type="EMBL" id="MED5015838.1"/>
    </source>
</evidence>
<sequence length="389" mass="43173">MITGDASYIKKINRALIIREILKEGMISRADLSKITALTKATISAQAADLLEEELIVETQLEHSAVGRKPIMLSLNAEAGYALGIDLDFGQVSFMLSNLSGVPVFTETIPLDTEDYTEILQLLIQYITACQAKYSESRYGIIGIVIAIHGLVTTDETIQYVPRFQWASVDLKADLEKAVGTSIHLENNANLSAFAERAFIHHQTDNLLCVTLYSGIGLGMMMDNKFFRGHDGFAGEIGHMIVVPSGIPCACGNQGCWEKYASETSVFEQLSERKQVEPVTYEHVRNWLEKQDVDTQETMEQFIYYLAIGLNNMINMYNPDVVVIESELLQLYPASLPKIHSHLHSKISHYRELTLSGMGHSSCVMGACALAISRFLDVPVLNLPYGNEA</sequence>
<reference evidence="4 5" key="1">
    <citation type="submission" date="2023-03" db="EMBL/GenBank/DDBJ databases">
        <title>Bacillus Genome Sequencing.</title>
        <authorList>
            <person name="Dunlap C."/>
        </authorList>
    </citation>
    <scope>NUCLEOTIDE SEQUENCE [LARGE SCALE GENOMIC DNA]</scope>
    <source>
        <strain evidence="4 5">NRS-52</strain>
    </source>
</reference>
<dbReference type="InterPro" id="IPR049874">
    <property type="entry name" value="ROK_cs"/>
</dbReference>
<protein>
    <submittedName>
        <fullName evidence="4">ROK family transcriptional regulator</fullName>
    </submittedName>
</protein>
<evidence type="ECO:0000313" key="5">
    <source>
        <dbReference type="Proteomes" id="UP001343257"/>
    </source>
</evidence>
<accession>A0ABU6PLU8</accession>
<organism evidence="4 5">
    <name type="scientific">Paenibacillus chibensis</name>
    <dbReference type="NCBI Taxonomy" id="59846"/>
    <lineage>
        <taxon>Bacteria</taxon>
        <taxon>Bacillati</taxon>
        <taxon>Bacillota</taxon>
        <taxon>Bacilli</taxon>
        <taxon>Bacillales</taxon>
        <taxon>Paenibacillaceae</taxon>
        <taxon>Paenibacillus</taxon>
    </lineage>
</organism>
<keyword evidence="5" id="KW-1185">Reference proteome</keyword>
<dbReference type="PROSITE" id="PS01125">
    <property type="entry name" value="ROK"/>
    <property type="match status" value="1"/>
</dbReference>
<dbReference type="InterPro" id="IPR043129">
    <property type="entry name" value="ATPase_NBD"/>
</dbReference>
<dbReference type="EMBL" id="JARTLD010000002">
    <property type="protein sequence ID" value="MED5015838.1"/>
    <property type="molecule type" value="Genomic_DNA"/>
</dbReference>
<evidence type="ECO:0000256" key="2">
    <source>
        <dbReference type="ARBA" id="ARBA00006479"/>
    </source>
</evidence>
<evidence type="ECO:0000256" key="3">
    <source>
        <dbReference type="ARBA" id="ARBA00022629"/>
    </source>
</evidence>
<dbReference type="CDD" id="cd24077">
    <property type="entry name" value="ASKHA_ATPase_ROK_SaXylR-like"/>
    <property type="match status" value="1"/>
</dbReference>
<dbReference type="InterPro" id="IPR000600">
    <property type="entry name" value="ROK"/>
</dbReference>
<comment type="function">
    <text evidence="1">Transcriptional repressor of xylose-utilizing enzymes.</text>
</comment>
<comment type="similarity">
    <text evidence="2">Belongs to the ROK (NagC/XylR) family.</text>
</comment>
<dbReference type="InterPro" id="IPR036390">
    <property type="entry name" value="WH_DNA-bd_sf"/>
</dbReference>
<dbReference type="SUPFAM" id="SSF46785">
    <property type="entry name" value="Winged helix' DNA-binding domain"/>
    <property type="match status" value="1"/>
</dbReference>
<dbReference type="SUPFAM" id="SSF53067">
    <property type="entry name" value="Actin-like ATPase domain"/>
    <property type="match status" value="1"/>
</dbReference>
<name>A0ABU6PLU8_9BACL</name>
<comment type="caution">
    <text evidence="4">The sequence shown here is derived from an EMBL/GenBank/DDBJ whole genome shotgun (WGS) entry which is preliminary data.</text>
</comment>
<dbReference type="PANTHER" id="PTHR18964">
    <property type="entry name" value="ROK (REPRESSOR, ORF, KINASE) FAMILY"/>
    <property type="match status" value="1"/>
</dbReference>
<dbReference type="RefSeq" id="WP_328274581.1">
    <property type="nucleotide sequence ID" value="NZ_JARTLD010000002.1"/>
</dbReference>
<keyword evidence="3" id="KW-0859">Xylose metabolism</keyword>
<dbReference type="PANTHER" id="PTHR18964:SF149">
    <property type="entry name" value="BIFUNCTIONAL UDP-N-ACETYLGLUCOSAMINE 2-EPIMERASE_N-ACETYLMANNOSAMINE KINASE"/>
    <property type="match status" value="1"/>
</dbReference>
<dbReference type="Proteomes" id="UP001343257">
    <property type="component" value="Unassembled WGS sequence"/>
</dbReference>
<gene>
    <name evidence="4" type="ORF">P9847_00790</name>
</gene>
<evidence type="ECO:0000256" key="1">
    <source>
        <dbReference type="ARBA" id="ARBA00002486"/>
    </source>
</evidence>
<keyword evidence="3" id="KW-0119">Carbohydrate metabolism</keyword>
<proteinExistence type="inferred from homology"/>
<dbReference type="Gene3D" id="3.30.420.40">
    <property type="match status" value="2"/>
</dbReference>
<dbReference type="Pfam" id="PF00480">
    <property type="entry name" value="ROK"/>
    <property type="match status" value="1"/>
</dbReference>
<dbReference type="Gene3D" id="1.10.10.10">
    <property type="entry name" value="Winged helix-like DNA-binding domain superfamily/Winged helix DNA-binding domain"/>
    <property type="match status" value="1"/>
</dbReference>
<dbReference type="InterPro" id="IPR036388">
    <property type="entry name" value="WH-like_DNA-bd_sf"/>
</dbReference>